<sequence length="937" mass="101666">MNEVRRQRYMRAKPIALAAMELESAAREGYVEAVCAGDRSLHDEVCWMLQAADSTSDSPLHLLLAGDMGDQPGSLVEGAGNSRYRIIRQLGEGGMGVVYQAERLINEGTADEIRQLVALKFINTGSLLTPGVLKRFAEERRILGSLSHPGIASLIDGGSTRDGRPFLALEYVEGERIDQWCDRHDLSLRKRVVLFLKVCAAMRHAHERMVIHRDIKPANILVTASGEPKLLDFGIARLHDQVGGVAAGAHTVTMQRALTLAYASPEQVRGEPLGAGADVWSLGVVLYQLVCGERPFGEGDADSPLDLSNAIVTGRLLPPSRRHRRDRAASPALRRDVPADIDAIVMKALRRDPADRYANVAEFSADLERFLDLRPVRARRGHHWYRVALFLRRHRRGLGMTALLALVLVGFVAERESQLRKLELARDKTRAIAGFLQDLFENADPTHAGGSQVTVRDVLDRGAAQLVKRSDISPPVRVSLLLSMARSYNQLSLGQPAVTLLKDAQRLQSTYHATVLERGEVMAALGRGYSTLMDLSSAIVADDQAIALLSQAPGDHTRAILRVRINQLYNHLGVLDVPLDDIDRQIRGLLGQMESSSRGNPELHVQALAVLAMTEGAEGRDEAAIVSARRATTEADKLYVRDDPTQIYYRFVLALVSMRLHPDDALEGFRQAIADYDKSVSTPGLSLAALLGYFGGALAQMGHTTDAVSALERSTRIAAHYADASPDFYLGTLKALARQYLELGRDADAVALLLPHLDELRKRAASRSVWATTNLAGALDTLGTVALDNSRVAQAEQYFRQARDRLDGRGQQVSPESYAASLVGLGEAALARGQINQASIWLAAVQGFNERSHATAQSLGALDAAWLQARVAVAQGNFSQATGLAATAEAIAAMRGGVCSRRAQALRKLESIARSHISSTTSQPAVACPVNVSVAAN</sequence>
<evidence type="ECO:0000256" key="3">
    <source>
        <dbReference type="ARBA" id="ARBA00022777"/>
    </source>
</evidence>
<dbReference type="InterPro" id="IPR017441">
    <property type="entry name" value="Protein_kinase_ATP_BS"/>
</dbReference>
<dbReference type="SUPFAM" id="SSF48452">
    <property type="entry name" value="TPR-like"/>
    <property type="match status" value="2"/>
</dbReference>
<dbReference type="Gene3D" id="1.10.510.10">
    <property type="entry name" value="Transferase(Phosphotransferase) domain 1"/>
    <property type="match status" value="1"/>
</dbReference>
<dbReference type="Pfam" id="PF00069">
    <property type="entry name" value="Pkinase"/>
    <property type="match status" value="1"/>
</dbReference>
<evidence type="ECO:0000259" key="6">
    <source>
        <dbReference type="PROSITE" id="PS50011"/>
    </source>
</evidence>
<dbReference type="CDD" id="cd14014">
    <property type="entry name" value="STKc_PknB_like"/>
    <property type="match status" value="1"/>
</dbReference>
<reference evidence="8" key="1">
    <citation type="journal article" date="2019" name="Int. J. Syst. Evol. Microbiol.">
        <title>The Global Catalogue of Microorganisms (GCM) 10K type strain sequencing project: providing services to taxonomists for standard genome sequencing and annotation.</title>
        <authorList>
            <consortium name="The Broad Institute Genomics Platform"/>
            <consortium name="The Broad Institute Genome Sequencing Center for Infectious Disease"/>
            <person name="Wu L."/>
            <person name="Ma J."/>
        </authorList>
    </citation>
    <scope>NUCLEOTIDE SEQUENCE [LARGE SCALE GENOMIC DNA]</scope>
    <source>
        <strain evidence="8">CGMCC 1.13587</strain>
    </source>
</reference>
<dbReference type="InterPro" id="IPR011009">
    <property type="entry name" value="Kinase-like_dom_sf"/>
</dbReference>
<evidence type="ECO:0000313" key="8">
    <source>
        <dbReference type="Proteomes" id="UP001596111"/>
    </source>
</evidence>
<evidence type="ECO:0000256" key="5">
    <source>
        <dbReference type="PROSITE-ProRule" id="PRU10141"/>
    </source>
</evidence>
<name>A0ABW0T0P5_9GAMM</name>
<dbReference type="PROSITE" id="PS00108">
    <property type="entry name" value="PROTEIN_KINASE_ST"/>
    <property type="match status" value="1"/>
</dbReference>
<keyword evidence="4 5" id="KW-0067">ATP-binding</keyword>
<dbReference type="PANTHER" id="PTHR43289:SF34">
    <property type="entry name" value="SERINE_THREONINE-PROTEIN KINASE YBDM-RELATED"/>
    <property type="match status" value="1"/>
</dbReference>
<feature type="binding site" evidence="5">
    <location>
        <position position="120"/>
    </location>
    <ligand>
        <name>ATP</name>
        <dbReference type="ChEBI" id="CHEBI:30616"/>
    </ligand>
</feature>
<gene>
    <name evidence="7" type="ORF">ACFPPB_17330</name>
</gene>
<keyword evidence="1" id="KW-0808">Transferase</keyword>
<dbReference type="InterPro" id="IPR000719">
    <property type="entry name" value="Prot_kinase_dom"/>
</dbReference>
<accession>A0ABW0T0P5</accession>
<dbReference type="SMART" id="SM00220">
    <property type="entry name" value="S_TKc"/>
    <property type="match status" value="1"/>
</dbReference>
<keyword evidence="2 5" id="KW-0547">Nucleotide-binding</keyword>
<comment type="caution">
    <text evidence="7">The sequence shown here is derived from an EMBL/GenBank/DDBJ whole genome shotgun (WGS) entry which is preliminary data.</text>
</comment>
<dbReference type="Gene3D" id="1.25.40.10">
    <property type="entry name" value="Tetratricopeptide repeat domain"/>
    <property type="match status" value="2"/>
</dbReference>
<protein>
    <submittedName>
        <fullName evidence="7">Protein kinase</fullName>
    </submittedName>
</protein>
<evidence type="ECO:0000256" key="2">
    <source>
        <dbReference type="ARBA" id="ARBA00022741"/>
    </source>
</evidence>
<dbReference type="Proteomes" id="UP001596111">
    <property type="component" value="Unassembled WGS sequence"/>
</dbReference>
<dbReference type="GO" id="GO:0016301">
    <property type="term" value="F:kinase activity"/>
    <property type="evidence" value="ECO:0007669"/>
    <property type="project" value="UniProtKB-KW"/>
</dbReference>
<dbReference type="PROSITE" id="PS00107">
    <property type="entry name" value="PROTEIN_KINASE_ATP"/>
    <property type="match status" value="1"/>
</dbReference>
<evidence type="ECO:0000313" key="7">
    <source>
        <dbReference type="EMBL" id="MFC5582880.1"/>
    </source>
</evidence>
<dbReference type="PANTHER" id="PTHR43289">
    <property type="entry name" value="MITOGEN-ACTIVATED PROTEIN KINASE KINASE KINASE 20-RELATED"/>
    <property type="match status" value="1"/>
</dbReference>
<proteinExistence type="predicted"/>
<dbReference type="PROSITE" id="PS50011">
    <property type="entry name" value="PROTEIN_KINASE_DOM"/>
    <property type="match status" value="1"/>
</dbReference>
<dbReference type="EMBL" id="JBHSNG010000026">
    <property type="protein sequence ID" value="MFC5582880.1"/>
    <property type="molecule type" value="Genomic_DNA"/>
</dbReference>
<dbReference type="InterPro" id="IPR011990">
    <property type="entry name" value="TPR-like_helical_dom_sf"/>
</dbReference>
<dbReference type="RefSeq" id="WP_377329387.1">
    <property type="nucleotide sequence ID" value="NZ_JBHSNG010000026.1"/>
</dbReference>
<organism evidence="7 8">
    <name type="scientific">Rhodanobacter terrae</name>
    <dbReference type="NCBI Taxonomy" id="418647"/>
    <lineage>
        <taxon>Bacteria</taxon>
        <taxon>Pseudomonadati</taxon>
        <taxon>Pseudomonadota</taxon>
        <taxon>Gammaproteobacteria</taxon>
        <taxon>Lysobacterales</taxon>
        <taxon>Rhodanobacteraceae</taxon>
        <taxon>Rhodanobacter</taxon>
    </lineage>
</organism>
<keyword evidence="8" id="KW-1185">Reference proteome</keyword>
<evidence type="ECO:0000256" key="1">
    <source>
        <dbReference type="ARBA" id="ARBA00022679"/>
    </source>
</evidence>
<feature type="domain" description="Protein kinase" evidence="6">
    <location>
        <begin position="84"/>
        <end position="371"/>
    </location>
</feature>
<dbReference type="Gene3D" id="3.30.200.20">
    <property type="entry name" value="Phosphorylase Kinase, domain 1"/>
    <property type="match status" value="1"/>
</dbReference>
<keyword evidence="3 7" id="KW-0418">Kinase</keyword>
<evidence type="ECO:0000256" key="4">
    <source>
        <dbReference type="ARBA" id="ARBA00022840"/>
    </source>
</evidence>
<dbReference type="InterPro" id="IPR008271">
    <property type="entry name" value="Ser/Thr_kinase_AS"/>
</dbReference>
<dbReference type="SUPFAM" id="SSF56112">
    <property type="entry name" value="Protein kinase-like (PK-like)"/>
    <property type="match status" value="1"/>
</dbReference>